<proteinExistence type="predicted"/>
<keyword evidence="1" id="KW-0472">Membrane</keyword>
<evidence type="ECO:0000313" key="2">
    <source>
        <dbReference type="EMBL" id="OHW62182.1"/>
    </source>
</evidence>
<feature type="transmembrane region" description="Helical" evidence="1">
    <location>
        <begin position="12"/>
        <end position="30"/>
    </location>
</feature>
<keyword evidence="3" id="KW-1185">Reference proteome</keyword>
<accession>A0A1S1V6M2</accession>
<feature type="transmembrane region" description="Helical" evidence="1">
    <location>
        <begin position="36"/>
        <end position="54"/>
    </location>
</feature>
<organism evidence="2 3">
    <name type="scientific">Andreesenia angusta</name>
    <dbReference type="NCBI Taxonomy" id="39480"/>
    <lineage>
        <taxon>Bacteria</taxon>
        <taxon>Bacillati</taxon>
        <taxon>Bacillota</taxon>
        <taxon>Tissierellia</taxon>
        <taxon>Tissierellales</taxon>
        <taxon>Gottschalkiaceae</taxon>
        <taxon>Andreesenia</taxon>
    </lineage>
</organism>
<comment type="caution">
    <text evidence="2">The sequence shown here is derived from an EMBL/GenBank/DDBJ whole genome shotgun (WGS) entry which is preliminary data.</text>
</comment>
<name>A0A1S1V6M2_9FIRM</name>
<dbReference type="STRING" id="39480.EUAN_12510"/>
<dbReference type="Proteomes" id="UP000180254">
    <property type="component" value="Unassembled WGS sequence"/>
</dbReference>
<evidence type="ECO:0000313" key="3">
    <source>
        <dbReference type="Proteomes" id="UP000180254"/>
    </source>
</evidence>
<protein>
    <submittedName>
        <fullName evidence="2">Uncharacterized protein</fullName>
    </submittedName>
</protein>
<gene>
    <name evidence="2" type="ORF">EUAN_12510</name>
</gene>
<keyword evidence="1" id="KW-0812">Transmembrane</keyword>
<dbReference type="EMBL" id="MKIE01000004">
    <property type="protein sequence ID" value="OHW62182.1"/>
    <property type="molecule type" value="Genomic_DNA"/>
</dbReference>
<sequence length="72" mass="8083">MSVAKVLGLIRNIDLYEIAVSIGLLTYSILLIRGEYLLSVRALLWLVVLLLSSIRSELASQRKSKDIIINLK</sequence>
<reference evidence="2 3" key="1">
    <citation type="submission" date="2016-09" db="EMBL/GenBank/DDBJ databases">
        <title>Genome sequence of Eubacterium angustum.</title>
        <authorList>
            <person name="Poehlein A."/>
            <person name="Daniel R."/>
        </authorList>
    </citation>
    <scope>NUCLEOTIDE SEQUENCE [LARGE SCALE GENOMIC DNA]</scope>
    <source>
        <strain evidence="2 3">DSM 1989</strain>
    </source>
</reference>
<evidence type="ECO:0000256" key="1">
    <source>
        <dbReference type="SAM" id="Phobius"/>
    </source>
</evidence>
<keyword evidence="1" id="KW-1133">Transmembrane helix</keyword>
<dbReference type="AlphaFoldDB" id="A0A1S1V6M2"/>